<dbReference type="EMBL" id="MN577574">
    <property type="protein sequence ID" value="QGT51309.1"/>
    <property type="molecule type" value="Genomic_DNA"/>
</dbReference>
<protein>
    <submittedName>
        <fullName evidence="1">Uncharacterized protein</fullName>
    </submittedName>
</protein>
<reference evidence="1" key="1">
    <citation type="journal article" date="2020" name="J. ISSAAS">
        <title>Lactobacilli and other gastrointestinal microbiota of Peromyscus leucopus, reservoir host for agents of Lyme disease and other zoonoses in North America.</title>
        <authorList>
            <person name="Milovic A."/>
            <person name="Bassam K."/>
            <person name="Shao H."/>
            <person name="Chatzistamou I."/>
            <person name="Tufts D.M."/>
            <person name="Diuk-Wasser M."/>
            <person name="Barbour A.G."/>
        </authorList>
    </citation>
    <scope>NUCLEOTIDE SEQUENCE</scope>
    <source>
        <strain evidence="1">LL50</strain>
    </source>
</reference>
<gene>
    <name evidence="1" type="ORF">Unknown280_0010</name>
</gene>
<proteinExistence type="predicted"/>
<accession>A0A650ENF0</accession>
<dbReference type="AlphaFoldDB" id="A0A650ENF0"/>
<sequence>MDIKDSETSEYESALKKLLPQGSYWENLIADDRGDLALVIKERAMRLSEFRSRMNQLLREAFPVSVKETISDWERVTLGETHEDWTLEERRSELMARRDWKSIPLIYQAAGGGAEVRPAYTMAAFGRAKCGQTICGTFASLNVVKISVSGIEEIKRETLENAARNLLLANQEAFFEYEQ</sequence>
<name>A0A650ENF0_9SPIO</name>
<evidence type="ECO:0000313" key="1">
    <source>
        <dbReference type="EMBL" id="QGT51309.1"/>
    </source>
</evidence>
<organism evidence="1">
    <name type="scientific">uncultured Spirochaetaceae bacterium</name>
    <dbReference type="NCBI Taxonomy" id="201186"/>
    <lineage>
        <taxon>Bacteria</taxon>
        <taxon>Pseudomonadati</taxon>
        <taxon>Spirochaetota</taxon>
        <taxon>Spirochaetia</taxon>
        <taxon>Spirochaetales</taxon>
        <taxon>Spirochaetaceae</taxon>
        <taxon>environmental samples</taxon>
    </lineage>
</organism>